<accession>A0A6N7PIX1</accession>
<dbReference type="SUPFAM" id="SSF54523">
    <property type="entry name" value="Pili subunits"/>
    <property type="match status" value="1"/>
</dbReference>
<keyword evidence="2" id="KW-1133">Transmembrane helix</keyword>
<dbReference type="InterPro" id="IPR012902">
    <property type="entry name" value="N_methyl_site"/>
</dbReference>
<dbReference type="Gene3D" id="3.30.700.10">
    <property type="entry name" value="Glycoprotein, Type 4 Pilin"/>
    <property type="match status" value="1"/>
</dbReference>
<feature type="region of interest" description="Disordered" evidence="1">
    <location>
        <begin position="1"/>
        <end position="25"/>
    </location>
</feature>
<evidence type="ECO:0000313" key="4">
    <source>
        <dbReference type="Proteomes" id="UP000440224"/>
    </source>
</evidence>
<keyword evidence="4" id="KW-1185">Reference proteome</keyword>
<dbReference type="InterPro" id="IPR045584">
    <property type="entry name" value="Pilin-like"/>
</dbReference>
<proteinExistence type="predicted"/>
<evidence type="ECO:0000256" key="2">
    <source>
        <dbReference type="SAM" id="Phobius"/>
    </source>
</evidence>
<gene>
    <name evidence="3" type="ORF">GF068_08480</name>
</gene>
<dbReference type="AlphaFoldDB" id="A0A6N7PIX1"/>
<organism evidence="3 4">
    <name type="scientific">Polyangium spumosum</name>
    <dbReference type="NCBI Taxonomy" id="889282"/>
    <lineage>
        <taxon>Bacteria</taxon>
        <taxon>Pseudomonadati</taxon>
        <taxon>Myxococcota</taxon>
        <taxon>Polyangia</taxon>
        <taxon>Polyangiales</taxon>
        <taxon>Polyangiaceae</taxon>
        <taxon>Polyangium</taxon>
    </lineage>
</organism>
<feature type="transmembrane region" description="Helical" evidence="2">
    <location>
        <begin position="94"/>
        <end position="118"/>
    </location>
</feature>
<evidence type="ECO:0000313" key="3">
    <source>
        <dbReference type="EMBL" id="MRG91959.1"/>
    </source>
</evidence>
<dbReference type="Proteomes" id="UP000440224">
    <property type="component" value="Unassembled WGS sequence"/>
</dbReference>
<keyword evidence="2" id="KW-0812">Transmembrane</keyword>
<dbReference type="NCBIfam" id="TIGR02532">
    <property type="entry name" value="IV_pilin_GFxxxE"/>
    <property type="match status" value="1"/>
</dbReference>
<evidence type="ECO:0000256" key="1">
    <source>
        <dbReference type="SAM" id="MobiDB-lite"/>
    </source>
</evidence>
<protein>
    <submittedName>
        <fullName evidence="3">Prepilin-type N-terminal cleavage/methylation domain-containing protein</fullName>
    </submittedName>
</protein>
<dbReference type="EMBL" id="WJIE01000002">
    <property type="protein sequence ID" value="MRG91959.1"/>
    <property type="molecule type" value="Genomic_DNA"/>
</dbReference>
<keyword evidence="2" id="KW-0472">Membrane</keyword>
<comment type="caution">
    <text evidence="3">The sequence shown here is derived from an EMBL/GenBank/DDBJ whole genome shotgun (WGS) entry which is preliminary data.</text>
</comment>
<name>A0A6N7PIX1_9BACT</name>
<dbReference type="OrthoDB" id="5514787at2"/>
<sequence length="276" mass="30381">MVDRKCNVQETGARPRAPRPPGSRNFCRASQSVADGSAPHPTIGLAPGLFGFPENFSVEARGLLPIMLVARFLSRRFPRTRTRAARAAGRLGGFTLTEILVVIFMIALLAAIASPAFIRIMRDIGLSRLTMQLAEIYRRGYVESNERATFVVRFRKANGLPQVETVRAALDTPTPTLISPRGCNTINWDDPTLERQTFRFAAADKKEIVDVGFLGPDNASEDTADVCFSRRKAFVRYNGGAFTEMVGAARLTVTNLSNGRVRRVLVPSFGLPRVIQ</sequence>
<reference evidence="3 4" key="1">
    <citation type="submission" date="2019-10" db="EMBL/GenBank/DDBJ databases">
        <title>A soil myxobacterium in the family Polyangiaceae.</title>
        <authorList>
            <person name="Li Y."/>
            <person name="Wang J."/>
        </authorList>
    </citation>
    <scope>NUCLEOTIDE SEQUENCE [LARGE SCALE GENOMIC DNA]</scope>
    <source>
        <strain evidence="3 4">DSM 14734</strain>
    </source>
</reference>